<keyword evidence="5" id="KW-1003">Cell membrane</keyword>
<gene>
    <name evidence="18" type="ORF">BJP25_22515</name>
</gene>
<evidence type="ECO:0000256" key="2">
    <source>
        <dbReference type="ARBA" id="ARBA00006683"/>
    </source>
</evidence>
<comment type="caution">
    <text evidence="18">The sequence shown here is derived from an EMBL/GenBank/DDBJ whole genome shotgun (WGS) entry which is preliminary data.</text>
</comment>
<evidence type="ECO:0000256" key="1">
    <source>
        <dbReference type="ARBA" id="ARBA00004651"/>
    </source>
</evidence>
<dbReference type="PANTHER" id="PTHR32309">
    <property type="entry name" value="TYROSINE-PROTEIN KINASE"/>
    <property type="match status" value="1"/>
</dbReference>
<dbReference type="FunFam" id="3.40.50.300:FF:000527">
    <property type="entry name" value="Tyrosine-protein kinase etk"/>
    <property type="match status" value="1"/>
</dbReference>
<dbReference type="GO" id="GO:0005886">
    <property type="term" value="C:plasma membrane"/>
    <property type="evidence" value="ECO:0007669"/>
    <property type="project" value="UniProtKB-SubCell"/>
</dbReference>
<evidence type="ECO:0000256" key="10">
    <source>
        <dbReference type="ARBA" id="ARBA00022840"/>
    </source>
</evidence>
<keyword evidence="19" id="KW-1185">Reference proteome</keyword>
<accession>A0A1Q9LJD5</accession>
<evidence type="ECO:0000256" key="5">
    <source>
        <dbReference type="ARBA" id="ARBA00022475"/>
    </source>
</evidence>
<evidence type="ECO:0000313" key="18">
    <source>
        <dbReference type="EMBL" id="OLR92120.1"/>
    </source>
</evidence>
<sequence length="490" mass="52095">MELLEFLRAVRARWRWVVGGLVLGVAVAVGITLATTEQYEAQTELFVSTKQSAEGTELFSGSSFTQQRVKSYTQVVTTPRVLDPVIKDLALGTTATDLAARITVTVPLDTVLVDISVRDTDAERAARIANAVSASFVSVVGVLEKVGDNPSPVQVTSVRDAVAPTSPVLPSWPLNTGIGVLLGLLGGGAAALLRQLSDTRVRSEKDVAALADASVLGEIPFDRQAGDNPTLVRQSQGFRAEAFRTLRTNLQFVDAVGHLDSLVVTSSIPQEGKSTTAINLALACVDNGLSVCLVDADLRRPQVARYLGLFDTVGLTTVLLGRIDVEDALQEWGSGELSVLTAGETPPNPSELLGTRTMAEVVDTLRARFDLVVIDAPPLLPVTDAVLLSAHVGGALMVAGTGKVKREELRRSLRMLDTAGARLLGVVLNLLPPTQGVTAGYYSYAPVPPKGKGKEKDKGDDVPEPRAEVQRVDNDSTVQIKPVRAHSHRL</sequence>
<dbReference type="InterPro" id="IPR050445">
    <property type="entry name" value="Bact_polysacc_biosynth/exp"/>
</dbReference>
<evidence type="ECO:0000256" key="4">
    <source>
        <dbReference type="ARBA" id="ARBA00011903"/>
    </source>
</evidence>
<keyword evidence="13" id="KW-0829">Tyrosine-protein kinase</keyword>
<dbReference type="NCBIfam" id="TIGR01007">
    <property type="entry name" value="eps_fam"/>
    <property type="match status" value="1"/>
</dbReference>
<evidence type="ECO:0000256" key="7">
    <source>
        <dbReference type="ARBA" id="ARBA00022692"/>
    </source>
</evidence>
<evidence type="ECO:0000256" key="9">
    <source>
        <dbReference type="ARBA" id="ARBA00022777"/>
    </source>
</evidence>
<comment type="subcellular location">
    <subcellularLocation>
        <location evidence="1">Cell membrane</location>
        <topology evidence="1">Multi-pass membrane protein</topology>
    </subcellularLocation>
</comment>
<dbReference type="InterPro" id="IPR027417">
    <property type="entry name" value="P-loop_NTPase"/>
</dbReference>
<dbReference type="Proteomes" id="UP000186040">
    <property type="component" value="Unassembled WGS sequence"/>
</dbReference>
<dbReference type="STRING" id="1193682.BJP25_22515"/>
<evidence type="ECO:0000256" key="3">
    <source>
        <dbReference type="ARBA" id="ARBA00007316"/>
    </source>
</evidence>
<comment type="catalytic activity">
    <reaction evidence="14">
        <text>L-tyrosyl-[protein] + ATP = O-phospho-L-tyrosyl-[protein] + ADP + H(+)</text>
        <dbReference type="Rhea" id="RHEA:10596"/>
        <dbReference type="Rhea" id="RHEA-COMP:10136"/>
        <dbReference type="Rhea" id="RHEA-COMP:20101"/>
        <dbReference type="ChEBI" id="CHEBI:15378"/>
        <dbReference type="ChEBI" id="CHEBI:30616"/>
        <dbReference type="ChEBI" id="CHEBI:46858"/>
        <dbReference type="ChEBI" id="CHEBI:61978"/>
        <dbReference type="ChEBI" id="CHEBI:456216"/>
        <dbReference type="EC" id="2.7.10.2"/>
    </reaction>
</comment>
<dbReference type="Pfam" id="PF10609">
    <property type="entry name" value="ParA"/>
    <property type="match status" value="1"/>
</dbReference>
<name>A0A1Q9LJD5_9PSEU</name>
<dbReference type="Pfam" id="PF02706">
    <property type="entry name" value="Wzz"/>
    <property type="match status" value="1"/>
</dbReference>
<organism evidence="18 19">
    <name type="scientific">Actinokineospora bangkokensis</name>
    <dbReference type="NCBI Taxonomy" id="1193682"/>
    <lineage>
        <taxon>Bacteria</taxon>
        <taxon>Bacillati</taxon>
        <taxon>Actinomycetota</taxon>
        <taxon>Actinomycetes</taxon>
        <taxon>Pseudonocardiales</taxon>
        <taxon>Pseudonocardiaceae</taxon>
        <taxon>Actinokineospora</taxon>
    </lineage>
</organism>
<evidence type="ECO:0000256" key="8">
    <source>
        <dbReference type="ARBA" id="ARBA00022741"/>
    </source>
</evidence>
<dbReference type="CDD" id="cd05387">
    <property type="entry name" value="BY-kinase"/>
    <property type="match status" value="1"/>
</dbReference>
<dbReference type="InterPro" id="IPR033756">
    <property type="entry name" value="YlxH/NBP35"/>
</dbReference>
<dbReference type="GO" id="GO:0042802">
    <property type="term" value="F:identical protein binding"/>
    <property type="evidence" value="ECO:0007669"/>
    <property type="project" value="UniProtKB-ARBA"/>
</dbReference>
<keyword evidence="8" id="KW-0547">Nucleotide-binding</keyword>
<dbReference type="GO" id="GO:0005524">
    <property type="term" value="F:ATP binding"/>
    <property type="evidence" value="ECO:0007669"/>
    <property type="project" value="UniProtKB-KW"/>
</dbReference>
<keyword evidence="6" id="KW-0808">Transferase</keyword>
<dbReference type="GO" id="GO:0004715">
    <property type="term" value="F:non-membrane spanning protein tyrosine kinase activity"/>
    <property type="evidence" value="ECO:0007669"/>
    <property type="project" value="UniProtKB-EC"/>
</dbReference>
<evidence type="ECO:0000256" key="11">
    <source>
        <dbReference type="ARBA" id="ARBA00022989"/>
    </source>
</evidence>
<evidence type="ECO:0000256" key="16">
    <source>
        <dbReference type="SAM" id="Phobius"/>
    </source>
</evidence>
<feature type="transmembrane region" description="Helical" evidence="16">
    <location>
        <begin position="12"/>
        <end position="34"/>
    </location>
</feature>
<feature type="region of interest" description="Disordered" evidence="15">
    <location>
        <begin position="441"/>
        <end position="490"/>
    </location>
</feature>
<evidence type="ECO:0000256" key="12">
    <source>
        <dbReference type="ARBA" id="ARBA00023136"/>
    </source>
</evidence>
<dbReference type="EMBL" id="MKQR01000017">
    <property type="protein sequence ID" value="OLR92120.1"/>
    <property type="molecule type" value="Genomic_DNA"/>
</dbReference>
<comment type="similarity">
    <text evidence="2">Belongs to the CpsC/CapA family.</text>
</comment>
<comment type="similarity">
    <text evidence="3">Belongs to the CpsD/CapB family.</text>
</comment>
<dbReference type="EC" id="2.7.10.2" evidence="4"/>
<evidence type="ECO:0000256" key="15">
    <source>
        <dbReference type="SAM" id="MobiDB-lite"/>
    </source>
</evidence>
<dbReference type="AlphaFoldDB" id="A0A1Q9LJD5"/>
<dbReference type="Gene3D" id="3.40.50.300">
    <property type="entry name" value="P-loop containing nucleotide triphosphate hydrolases"/>
    <property type="match status" value="1"/>
</dbReference>
<keyword evidence="10" id="KW-0067">ATP-binding</keyword>
<dbReference type="PANTHER" id="PTHR32309:SF13">
    <property type="entry name" value="FERRIC ENTEROBACTIN TRANSPORT PROTEIN FEPE"/>
    <property type="match status" value="1"/>
</dbReference>
<keyword evidence="7 16" id="KW-0812">Transmembrane</keyword>
<proteinExistence type="inferred from homology"/>
<dbReference type="InterPro" id="IPR003856">
    <property type="entry name" value="LPS_length_determ_N"/>
</dbReference>
<feature type="compositionally biased region" description="Basic and acidic residues" evidence="15">
    <location>
        <begin position="452"/>
        <end position="474"/>
    </location>
</feature>
<evidence type="ECO:0000256" key="13">
    <source>
        <dbReference type="ARBA" id="ARBA00023137"/>
    </source>
</evidence>
<dbReference type="SUPFAM" id="SSF52540">
    <property type="entry name" value="P-loop containing nucleoside triphosphate hydrolases"/>
    <property type="match status" value="1"/>
</dbReference>
<keyword evidence="12 16" id="KW-0472">Membrane</keyword>
<protein>
    <recommendedName>
        <fullName evidence="4">non-specific protein-tyrosine kinase</fullName>
        <ecNumber evidence="4">2.7.10.2</ecNumber>
    </recommendedName>
</protein>
<dbReference type="OrthoDB" id="9812433at2"/>
<keyword evidence="9" id="KW-0418">Kinase</keyword>
<dbReference type="RefSeq" id="WP_075976006.1">
    <property type="nucleotide sequence ID" value="NZ_MKQR01000017.1"/>
</dbReference>
<dbReference type="InterPro" id="IPR005702">
    <property type="entry name" value="Wzc-like_C"/>
</dbReference>
<evidence type="ECO:0000259" key="17">
    <source>
        <dbReference type="Pfam" id="PF02706"/>
    </source>
</evidence>
<reference evidence="18 19" key="1">
    <citation type="submission" date="2016-10" db="EMBL/GenBank/DDBJ databases">
        <title>The Draft Genome Sequence of Actinokineospora bangkokensis 44EHWT reveals the biosynthetic pathway of antifungal compounds Thailandins with unusual extender unit butylmalonyl-CoA.</title>
        <authorList>
            <person name="Greule A."/>
            <person name="Intra B."/>
            <person name="Flemming S."/>
            <person name="Rommel M.G."/>
            <person name="Panbangred W."/>
            <person name="Bechthold A."/>
        </authorList>
    </citation>
    <scope>NUCLEOTIDE SEQUENCE [LARGE SCALE GENOMIC DNA]</scope>
    <source>
        <strain evidence="18 19">44EHW</strain>
    </source>
</reference>
<keyword evidence="11 16" id="KW-1133">Transmembrane helix</keyword>
<evidence type="ECO:0000256" key="6">
    <source>
        <dbReference type="ARBA" id="ARBA00022679"/>
    </source>
</evidence>
<evidence type="ECO:0000256" key="14">
    <source>
        <dbReference type="ARBA" id="ARBA00051245"/>
    </source>
</evidence>
<evidence type="ECO:0000313" key="19">
    <source>
        <dbReference type="Proteomes" id="UP000186040"/>
    </source>
</evidence>
<feature type="domain" description="Polysaccharide chain length determinant N-terminal" evidence="17">
    <location>
        <begin position="2"/>
        <end position="89"/>
    </location>
</feature>